<evidence type="ECO:0000313" key="6">
    <source>
        <dbReference type="EMBL" id="KAF6019303.1"/>
    </source>
</evidence>
<feature type="compositionally biased region" description="Polar residues" evidence="3">
    <location>
        <begin position="187"/>
        <end position="201"/>
    </location>
</feature>
<comment type="caution">
    <text evidence="6">The sequence shown here is derived from an EMBL/GenBank/DDBJ whole genome shotgun (WGS) entry which is preliminary data.</text>
</comment>
<keyword evidence="7" id="KW-1185">Reference proteome</keyword>
<sequence length="506" mass="55445">MAIGQFHQSAMSLTGFYVGKTVFYECLIGYSTSDLKFITCMVDGEWSPPPACEGIETTTAAKTSLERLTAAFTTESATNEVLLYTEDDEKSITAKKIPDTTVSTTEAVPDTTVSTTEAVPDTTVSTTESIPDTTVSTTEENSDTTVHSTEMIPDTTVHTTETLKNYTTFYLPSETFLNRHTEKKVLSTSTVETSNRTSQSPTTASLSTKTLLKKHTLAVTTEQLSVTEAEPTQAKTSPLPNTTLSQAAKFNLTTKQTSMSTSTISVTNTSDSTQQTTSSISQITDLGLRLTKESKKDINFSTVSPFQAENVNFNNFDTTGYKQQTDLERSTLISSEYISSSTTQGNHTVILNNVSETKNVGYKYSVLKVTAKPTQQFHHSTPESLTGNKSKAAVKLGGNSSLAEGPAQPNYSKKIASAKRKFSSKKDKSVVIGSLIPSSFVVAVIAIIIWMLIKRRRQRQHNFVPVSNPIYDSEAETMTICSYRSRRDSSEDVQDSQKHLMEEEEE</sequence>
<dbReference type="AlphaFoldDB" id="A0A7J7IZF5"/>
<evidence type="ECO:0000313" key="7">
    <source>
        <dbReference type="Proteomes" id="UP000593567"/>
    </source>
</evidence>
<feature type="transmembrane region" description="Helical" evidence="4">
    <location>
        <begin position="430"/>
        <end position="453"/>
    </location>
</feature>
<feature type="region of interest" description="Disordered" evidence="3">
    <location>
        <begin position="483"/>
        <end position="506"/>
    </location>
</feature>
<proteinExistence type="predicted"/>
<evidence type="ECO:0000259" key="5">
    <source>
        <dbReference type="PROSITE" id="PS50923"/>
    </source>
</evidence>
<evidence type="ECO:0000256" key="1">
    <source>
        <dbReference type="ARBA" id="ARBA00023157"/>
    </source>
</evidence>
<keyword evidence="4" id="KW-0472">Membrane</keyword>
<dbReference type="InterPro" id="IPR035976">
    <property type="entry name" value="Sushi/SCR/CCP_sf"/>
</dbReference>
<feature type="region of interest" description="Disordered" evidence="3">
    <location>
        <begin position="125"/>
        <end position="144"/>
    </location>
</feature>
<accession>A0A7J7IZF5</accession>
<dbReference type="Pfam" id="PF00084">
    <property type="entry name" value="Sushi"/>
    <property type="match status" value="1"/>
</dbReference>
<name>A0A7J7IZF5_BUGNE</name>
<feature type="compositionally biased region" description="Basic and acidic residues" evidence="3">
    <location>
        <begin position="485"/>
        <end position="506"/>
    </location>
</feature>
<keyword evidence="1" id="KW-1015">Disulfide bond</keyword>
<protein>
    <recommendedName>
        <fullName evidence="5">Sushi domain-containing protein</fullName>
    </recommendedName>
</protein>
<dbReference type="CDD" id="cd00033">
    <property type="entry name" value="CCP"/>
    <property type="match status" value="1"/>
</dbReference>
<dbReference type="PROSITE" id="PS50923">
    <property type="entry name" value="SUSHI"/>
    <property type="match status" value="1"/>
</dbReference>
<keyword evidence="4" id="KW-0812">Transmembrane</keyword>
<organism evidence="6 7">
    <name type="scientific">Bugula neritina</name>
    <name type="common">Brown bryozoan</name>
    <name type="synonym">Sertularia neritina</name>
    <dbReference type="NCBI Taxonomy" id="10212"/>
    <lineage>
        <taxon>Eukaryota</taxon>
        <taxon>Metazoa</taxon>
        <taxon>Spiralia</taxon>
        <taxon>Lophotrochozoa</taxon>
        <taxon>Bryozoa</taxon>
        <taxon>Gymnolaemata</taxon>
        <taxon>Cheilostomatida</taxon>
        <taxon>Flustrina</taxon>
        <taxon>Buguloidea</taxon>
        <taxon>Bugulidae</taxon>
        <taxon>Bugula</taxon>
    </lineage>
</organism>
<dbReference type="InterPro" id="IPR000436">
    <property type="entry name" value="Sushi_SCR_CCP_dom"/>
</dbReference>
<feature type="region of interest" description="Disordered" evidence="3">
    <location>
        <begin position="187"/>
        <end position="207"/>
    </location>
</feature>
<evidence type="ECO:0000256" key="4">
    <source>
        <dbReference type="SAM" id="Phobius"/>
    </source>
</evidence>
<dbReference type="EMBL" id="VXIV02003241">
    <property type="protein sequence ID" value="KAF6019303.1"/>
    <property type="molecule type" value="Genomic_DNA"/>
</dbReference>
<dbReference type="Gene3D" id="2.10.70.10">
    <property type="entry name" value="Complement Module, domain 1"/>
    <property type="match status" value="1"/>
</dbReference>
<dbReference type="Proteomes" id="UP000593567">
    <property type="component" value="Unassembled WGS sequence"/>
</dbReference>
<gene>
    <name evidence="6" type="ORF">EB796_022392</name>
</gene>
<comment type="caution">
    <text evidence="2">Lacks conserved residue(s) required for the propagation of feature annotation.</text>
</comment>
<keyword evidence="4" id="KW-1133">Transmembrane helix</keyword>
<evidence type="ECO:0000256" key="2">
    <source>
        <dbReference type="PROSITE-ProRule" id="PRU00302"/>
    </source>
</evidence>
<evidence type="ECO:0000256" key="3">
    <source>
        <dbReference type="SAM" id="MobiDB-lite"/>
    </source>
</evidence>
<dbReference type="SUPFAM" id="SSF57535">
    <property type="entry name" value="Complement control module/SCR domain"/>
    <property type="match status" value="1"/>
</dbReference>
<feature type="domain" description="Sushi" evidence="5">
    <location>
        <begin position="1"/>
        <end position="54"/>
    </location>
</feature>
<keyword evidence="2" id="KW-0768">Sushi</keyword>
<reference evidence="6" key="1">
    <citation type="submission" date="2020-06" db="EMBL/GenBank/DDBJ databases">
        <title>Draft genome of Bugula neritina, a colonial animal packing powerful symbionts and potential medicines.</title>
        <authorList>
            <person name="Rayko M."/>
        </authorList>
    </citation>
    <scope>NUCLEOTIDE SEQUENCE [LARGE SCALE GENOMIC DNA]</scope>
    <source>
        <strain evidence="6">Kwan_BN1</strain>
    </source>
</reference>